<organism evidence="3 4">
    <name type="scientific">Intoshia linei</name>
    <dbReference type="NCBI Taxonomy" id="1819745"/>
    <lineage>
        <taxon>Eukaryota</taxon>
        <taxon>Metazoa</taxon>
        <taxon>Spiralia</taxon>
        <taxon>Lophotrochozoa</taxon>
        <taxon>Mesozoa</taxon>
        <taxon>Orthonectida</taxon>
        <taxon>Rhopaluridae</taxon>
        <taxon>Intoshia</taxon>
    </lineage>
</organism>
<dbReference type="SUPFAM" id="SSF57184">
    <property type="entry name" value="Growth factor receptor domain"/>
    <property type="match status" value="3"/>
</dbReference>
<comment type="caution">
    <text evidence="3">The sequence shown here is derived from an EMBL/GenBank/DDBJ whole genome shotgun (WGS) entry which is preliminary data.</text>
</comment>
<keyword evidence="1" id="KW-0732">Signal</keyword>
<evidence type="ECO:0000256" key="1">
    <source>
        <dbReference type="SAM" id="SignalP"/>
    </source>
</evidence>
<sequence length="625" mass="69689">MKFGLVLLFCLLFYGSSDCESGEYEYFGSADPLHWLPKCEQCHFYCLTCNGHYITNCLTCHTDQFLSEIKTCDACHDNCKTCKNAEVSGCTSCENPKYFENGHCLDCPESNYLVIIDETTRSGSCYECHETCKTCFGVELHQCTTCPDDRIIFKNTCIECEKKMYLDRGTCKPCNDNCETCEFNSIRCTSCTAKQYLNDQYHCGDCNESCLTCLERSTKCTSCENGNLLLEDDTCGACSENQHLVFSNNSEPGMGPRGICIECTEREFLTITDNKLSAGFCRDCDESCRTCKKKANICTSCFEPKYLRTFTTSCEECNLVLTIYNDETRAGYCEDCDPTCAECEGTIHTCKLCITGRYFVDELKKCLACNKPCRECETNADTCTACLDGYYLNPTVFVGSKICEVCHSSCKTCDAVGPSGCDSCNVDFYLTTLNTCAECDKSKCYSCNGVTCLHCYKDYFLQNGLCIVCSQIQNCAKCNGLFCTKCSDGFTLINETQCDACEISNCKNCYENKLLKCSVCLDGFVKDGADCKSIELVDGCTATNGVLCANCKEGYKFLGHECEKCSVENCGNCKDSRGTCLYCKVGFYLNENICQENCIDDNCIENNEQDDHNSSNNKTFILFAD</sequence>
<dbReference type="InterPro" id="IPR009030">
    <property type="entry name" value="Growth_fac_rcpt_cys_sf"/>
</dbReference>
<protein>
    <recommendedName>
        <fullName evidence="2">EGF-like domain-containing protein</fullName>
    </recommendedName>
</protein>
<dbReference type="PANTHER" id="PTHR23275:SF100">
    <property type="entry name" value="EGF-LIKE DOMAIN-CONTAINING PROTEIN"/>
    <property type="match status" value="1"/>
</dbReference>
<evidence type="ECO:0000259" key="2">
    <source>
        <dbReference type="SMART" id="SM00181"/>
    </source>
</evidence>
<dbReference type="InterPro" id="IPR052798">
    <property type="entry name" value="Giardia_VSA"/>
</dbReference>
<feature type="signal peptide" evidence="1">
    <location>
        <begin position="1"/>
        <end position="19"/>
    </location>
</feature>
<feature type="domain" description="EGF-like" evidence="2">
    <location>
        <begin position="173"/>
        <end position="204"/>
    </location>
</feature>
<accession>A0A177B794</accession>
<feature type="chain" id="PRO_5008056889" description="EGF-like domain-containing protein" evidence="1">
    <location>
        <begin position="20"/>
        <end position="625"/>
    </location>
</feature>
<feature type="domain" description="EGF-like" evidence="2">
    <location>
        <begin position="438"/>
        <end position="467"/>
    </location>
</feature>
<dbReference type="SMART" id="SM00261">
    <property type="entry name" value="FU"/>
    <property type="match status" value="9"/>
</dbReference>
<feature type="domain" description="EGF-like" evidence="2">
    <location>
        <begin position="368"/>
        <end position="404"/>
    </location>
</feature>
<dbReference type="Gene3D" id="2.10.220.10">
    <property type="entry name" value="Hormone Receptor, Insulin-like Growth Factor Receptor 1, Chain A, domain 2"/>
    <property type="match status" value="4"/>
</dbReference>
<name>A0A177B794_9BILA</name>
<feature type="domain" description="EGF-like" evidence="2">
    <location>
        <begin position="561"/>
        <end position="595"/>
    </location>
</feature>
<dbReference type="AlphaFoldDB" id="A0A177B794"/>
<dbReference type="PANTHER" id="PTHR23275">
    <property type="entry name" value="CABRIOLET.-RELATED"/>
    <property type="match status" value="1"/>
</dbReference>
<feature type="domain" description="EGF-like" evidence="2">
    <location>
        <begin position="205"/>
        <end position="236"/>
    </location>
</feature>
<dbReference type="Proteomes" id="UP000078046">
    <property type="component" value="Unassembled WGS sequence"/>
</dbReference>
<reference evidence="3 4" key="1">
    <citation type="submission" date="2016-04" db="EMBL/GenBank/DDBJ databases">
        <title>The genome of Intoshia linei affirms orthonectids as highly simplified spiralians.</title>
        <authorList>
            <person name="Mikhailov K.V."/>
            <person name="Slusarev G.S."/>
            <person name="Nikitin M.A."/>
            <person name="Logacheva M.D."/>
            <person name="Penin A."/>
            <person name="Aleoshin V."/>
            <person name="Panchin Y.V."/>
        </authorList>
    </citation>
    <scope>NUCLEOTIDE SEQUENCE [LARGE SCALE GENOMIC DNA]</scope>
    <source>
        <strain evidence="3">Intl2013</strain>
        <tissue evidence="3">Whole animal</tissue>
    </source>
</reference>
<dbReference type="InterPro" id="IPR000742">
    <property type="entry name" value="EGF"/>
</dbReference>
<dbReference type="InterPro" id="IPR006212">
    <property type="entry name" value="Furin_repeat"/>
</dbReference>
<evidence type="ECO:0000313" key="3">
    <source>
        <dbReference type="EMBL" id="OAF69562.1"/>
    </source>
</evidence>
<dbReference type="EMBL" id="LWCA01000262">
    <property type="protein sequence ID" value="OAF69562.1"/>
    <property type="molecule type" value="Genomic_DNA"/>
</dbReference>
<evidence type="ECO:0000313" key="4">
    <source>
        <dbReference type="Proteomes" id="UP000078046"/>
    </source>
</evidence>
<feature type="domain" description="EGF-like" evidence="2">
    <location>
        <begin position="468"/>
        <end position="499"/>
    </location>
</feature>
<feature type="domain" description="EGF-like" evidence="2">
    <location>
        <begin position="500"/>
        <end position="532"/>
    </location>
</feature>
<dbReference type="SMART" id="SM00181">
    <property type="entry name" value="EGF"/>
    <property type="match status" value="8"/>
</dbReference>
<keyword evidence="4" id="KW-1185">Reference proteome</keyword>
<dbReference type="OrthoDB" id="300641at2759"/>
<feature type="domain" description="EGF-like" evidence="2">
    <location>
        <begin position="127"/>
        <end position="158"/>
    </location>
</feature>
<proteinExistence type="predicted"/>
<gene>
    <name evidence="3" type="ORF">A3Q56_02706</name>
</gene>